<evidence type="ECO:0000313" key="2">
    <source>
        <dbReference type="EMBL" id="KAD0072708.1"/>
    </source>
</evidence>
<name>A0A5N6LB69_9ASTR</name>
<sequence length="187" mass="20468">MNPPKNVGKKPAAILGVCGGGEEVCGGAEAAEGTYGGEAPKLLTGKQTMKSVVVHDDDDFVDPPKRQTKQKTKTKTSAGPSQQKFVPYTDKKLKARVGVINLKNSVTGLSKQQRKAIKSMGFKPFLSLDIDTIPTRFVQWLVSNYDCGRNELNAVHHYIHVTSQTVKDVLGVPLSRLPINEKNKHRM</sequence>
<organism evidence="2 3">
    <name type="scientific">Mikania micrantha</name>
    <name type="common">bitter vine</name>
    <dbReference type="NCBI Taxonomy" id="192012"/>
    <lineage>
        <taxon>Eukaryota</taxon>
        <taxon>Viridiplantae</taxon>
        <taxon>Streptophyta</taxon>
        <taxon>Embryophyta</taxon>
        <taxon>Tracheophyta</taxon>
        <taxon>Spermatophyta</taxon>
        <taxon>Magnoliopsida</taxon>
        <taxon>eudicotyledons</taxon>
        <taxon>Gunneridae</taxon>
        <taxon>Pentapetalae</taxon>
        <taxon>asterids</taxon>
        <taxon>campanulids</taxon>
        <taxon>Asterales</taxon>
        <taxon>Asteraceae</taxon>
        <taxon>Asteroideae</taxon>
        <taxon>Heliantheae alliance</taxon>
        <taxon>Eupatorieae</taxon>
        <taxon>Mikania</taxon>
    </lineage>
</organism>
<accession>A0A5N6LB69</accession>
<gene>
    <name evidence="2" type="ORF">E3N88_44818</name>
</gene>
<comment type="caution">
    <text evidence="2">The sequence shown here is derived from an EMBL/GenBank/DDBJ whole genome shotgun (WGS) entry which is preliminary data.</text>
</comment>
<reference evidence="2 3" key="1">
    <citation type="submission" date="2019-05" db="EMBL/GenBank/DDBJ databases">
        <title>Mikania micrantha, genome provides insights into the molecular mechanism of rapid growth.</title>
        <authorList>
            <person name="Liu B."/>
        </authorList>
    </citation>
    <scope>NUCLEOTIDE SEQUENCE [LARGE SCALE GENOMIC DNA]</scope>
    <source>
        <strain evidence="2">NLD-2019</strain>
        <tissue evidence="2">Leaf</tissue>
    </source>
</reference>
<dbReference type="AlphaFoldDB" id="A0A5N6LB69"/>
<protein>
    <submittedName>
        <fullName evidence="2">Uncharacterized protein</fullName>
    </submittedName>
</protein>
<keyword evidence="3" id="KW-1185">Reference proteome</keyword>
<dbReference type="PANTHER" id="PTHR34835:SF34">
    <property type="entry name" value="OS08G0555500 PROTEIN"/>
    <property type="match status" value="1"/>
</dbReference>
<evidence type="ECO:0000313" key="3">
    <source>
        <dbReference type="Proteomes" id="UP000326396"/>
    </source>
</evidence>
<dbReference type="PANTHER" id="PTHR34835">
    <property type="entry name" value="OS07G0283600 PROTEIN-RELATED"/>
    <property type="match status" value="1"/>
</dbReference>
<dbReference type="EMBL" id="SZYD01001991">
    <property type="protein sequence ID" value="KAD0072708.1"/>
    <property type="molecule type" value="Genomic_DNA"/>
</dbReference>
<feature type="region of interest" description="Disordered" evidence="1">
    <location>
        <begin position="54"/>
        <end position="84"/>
    </location>
</feature>
<proteinExistence type="predicted"/>
<dbReference type="Proteomes" id="UP000326396">
    <property type="component" value="Unassembled WGS sequence"/>
</dbReference>
<evidence type="ECO:0000256" key="1">
    <source>
        <dbReference type="SAM" id="MobiDB-lite"/>
    </source>
</evidence>
<dbReference type="OrthoDB" id="1748551at2759"/>